<dbReference type="EMBL" id="JAACNH010001617">
    <property type="protein sequence ID" value="KAG8430072.1"/>
    <property type="molecule type" value="Genomic_DNA"/>
</dbReference>
<evidence type="ECO:0000256" key="1">
    <source>
        <dbReference type="SAM" id="MobiDB-lite"/>
    </source>
</evidence>
<evidence type="ECO:0000313" key="3">
    <source>
        <dbReference type="EMBL" id="KAG8430072.1"/>
    </source>
</evidence>
<feature type="compositionally biased region" description="Low complexity" evidence="1">
    <location>
        <begin position="1711"/>
        <end position="1724"/>
    </location>
</feature>
<proteinExistence type="predicted"/>
<keyword evidence="4" id="KW-1185">Reference proteome</keyword>
<reference evidence="3" key="1">
    <citation type="thesis" date="2020" institute="ProQuest LLC" country="789 East Eisenhower Parkway, Ann Arbor, MI, USA">
        <title>Comparative Genomics and Chromosome Evolution.</title>
        <authorList>
            <person name="Mudd A.B."/>
        </authorList>
    </citation>
    <scope>NUCLEOTIDE SEQUENCE</scope>
    <source>
        <strain evidence="3">Female2</strain>
        <tissue evidence="3">Blood</tissue>
    </source>
</reference>
<feature type="transmembrane region" description="Helical" evidence="2">
    <location>
        <begin position="898"/>
        <end position="917"/>
    </location>
</feature>
<sequence>MPLSLLPSASSFLSSRGRLLCLPRSALAFAVALLLLSPRPPRFLVSSLRDPGLLLRSDFFRDGFLYGRLPPTPPIPNRALFSSFALFTVRVLSSLPPALRPTCALARLAAGAPPPPVSSLSSVLSCRPLLAPRAPPRLGPALVRSCARAPPAFRRFPFLVRPGLLRRALLSSPPPLPLYLSPRGCPPALPLLSSRPRRLPPLLSCGRARSPSSSCPPSVACRPPPSLSPLFASRAPPSFVAGSPSSSYARAVRPVAPSCRLPLAASPDRSFSASPGLTLASLLVRASPVRCRCVRLASGSPAGFALGAVPRAALLQHRGLPPPPPLTWPAPYPPLLLSLAASSLDLGTGVLFPPCLLGSGPRGAYLPALSCRRPAPPRIASPRARPATRSTACSAPSSPAPASSCSCPPPGASACPFLSFLPFLLPAVLLYRRHLLPLSLEPAPRLCSSSFSYLCALLCLSFFRLAALLCLSSRVLSSFFRSPLSVPAATLRPLSALPVALRARSPLFPGLSAPSLPRIFRSVLRLALSRPGPWPCPSDVLRLCSPPARLSSFRVFRRSLVHPSSYLLRHSSPRLLLFFLARGLDLPPALALASLLSRFAPAYLARPLAEAVPASWLPPRFRVLLSAWPPLRLPRLSVRSCRALLRGGPRACRALPPPPGRSPAGLRCGLLLAAPGRTAWAGRAPVPSFGCRIVRCARPLCLASSSLRPRRLGPAFRVPLPALRPQPLALPVSRPFVPPPGPFPSSCPLCFRLLFSLLSCASALRPPLRLPSSFPLARVSTASACSRPRSLSSSSLPPASLASLPLSGLRPLSAFRPFCPLPPVRLAAFLPRFFRRSLPKNPSYPSSLLFLSLGSSSRRLSPPLSLPESLAGLPTSPPFLARHAGPFLRRPLFPTIPLLLPGALLSSAFRLLVLLSFSASSALFLRPPFVFRLPFPSLAFRCLCFLSVLFLLLPPPALLPCLFLHLPLLLLLLFSSSLPPSLYARPPLLRLPPSPPASSFLPSSPRFSFRFPPSSFRRSLVLVPPVPPADASASAASSPLLRLLSSLLPPLSLRVFRTAAFPPSPCLSLPPPLLSLSPFPFPLSSVSRSFSSRSSSALFIALGLAPPLAAPCPPLLVLSSRPLPLRCLSSALVPFFLLSSSPVLLPSRLSSSSPPACRPWSLRACSSCLPPSVFLSRFPFLAFLCRVLRPSPLLASCFLLSSPLPFAVHLLLLSPIPFLLSSSRPPFLLFPFLPRPLFLFVASRLLLFLPSPLSSLPSPSSPSSPSLPVSSPFLLLSAGLASSSFLSSRLTPPPGPPRCLRHLVLLRPSASVLLLVALCPLLPYRLLSSFRSLASSSPADRASPRSSSFLRLLPASVFLPVPLFDAVPSLSGEGGPLSLPVLPFLVLWSAVVLPLCASVYRVLSACLLLSAVHLSSLLFPPPPPPFFPPFLSLLLPLPVCLSLAAHFLCYSFPCPSLPLSVLPFRFLLPYLIRLSSFPPRPFRSCTSLSSRGAWRPSPPASFPYFPRFLSYPLSASPPSSSLSSFAAYLSCRSLLALFACSWPLCLPPPLYRLRSSLPPLSSLSSSPSSFLLPPLLLLSLSHLPLLFLSAPPRPCCHLPLAASPPPRLPPSVFFVPPFSGRLPPRLSFPLCGVLCLPPPPRLPLSPLCLRAPSLSSLALLLVRFLLRPVFFFSCFSPPLSPGALSSSCLSSSSSSFLSSVAPSSFPPRPRLLPSSVPPSSSYPS</sequence>
<evidence type="ECO:0000256" key="2">
    <source>
        <dbReference type="SAM" id="Phobius"/>
    </source>
</evidence>
<accession>A0A8T2IDJ8</accession>
<comment type="caution">
    <text evidence="3">The sequence shown here is derived from an EMBL/GenBank/DDBJ whole genome shotgun (WGS) entry which is preliminary data.</text>
</comment>
<feature type="compositionally biased region" description="Low complexity" evidence="1">
    <location>
        <begin position="380"/>
        <end position="401"/>
    </location>
</feature>
<dbReference type="Proteomes" id="UP000812440">
    <property type="component" value="Unassembled WGS sequence"/>
</dbReference>
<keyword evidence="2" id="KW-0472">Membrane</keyword>
<keyword evidence="2" id="KW-0812">Transmembrane</keyword>
<gene>
    <name evidence="3" type="ORF">GDO86_018526</name>
</gene>
<evidence type="ECO:0000313" key="4">
    <source>
        <dbReference type="Proteomes" id="UP000812440"/>
    </source>
</evidence>
<feature type="transmembrane region" description="Helical" evidence="2">
    <location>
        <begin position="929"/>
        <end position="951"/>
    </location>
</feature>
<protein>
    <submittedName>
        <fullName evidence="3">Uncharacterized protein</fullName>
    </submittedName>
</protein>
<feature type="region of interest" description="Disordered" evidence="1">
    <location>
        <begin position="377"/>
        <end position="401"/>
    </location>
</feature>
<organism evidence="3 4">
    <name type="scientific">Hymenochirus boettgeri</name>
    <name type="common">Congo dwarf clawed frog</name>
    <dbReference type="NCBI Taxonomy" id="247094"/>
    <lineage>
        <taxon>Eukaryota</taxon>
        <taxon>Metazoa</taxon>
        <taxon>Chordata</taxon>
        <taxon>Craniata</taxon>
        <taxon>Vertebrata</taxon>
        <taxon>Euteleostomi</taxon>
        <taxon>Amphibia</taxon>
        <taxon>Batrachia</taxon>
        <taxon>Anura</taxon>
        <taxon>Pipoidea</taxon>
        <taxon>Pipidae</taxon>
        <taxon>Pipinae</taxon>
        <taxon>Hymenochirus</taxon>
    </lineage>
</organism>
<keyword evidence="2" id="KW-1133">Transmembrane helix</keyword>
<name>A0A8T2IDJ8_9PIPI</name>
<feature type="compositionally biased region" description="Low complexity" evidence="1">
    <location>
        <begin position="1687"/>
        <end position="1703"/>
    </location>
</feature>
<feature type="region of interest" description="Disordered" evidence="1">
    <location>
        <begin position="1687"/>
        <end position="1724"/>
    </location>
</feature>